<proteinExistence type="predicted"/>
<keyword evidence="2" id="KW-1185">Reference proteome</keyword>
<accession>A0A8X6QP45</accession>
<name>A0A8X6QP45_NEPPI</name>
<dbReference type="Proteomes" id="UP000887013">
    <property type="component" value="Unassembled WGS sequence"/>
</dbReference>
<organism evidence="1 2">
    <name type="scientific">Nephila pilipes</name>
    <name type="common">Giant wood spider</name>
    <name type="synonym">Nephila maculata</name>
    <dbReference type="NCBI Taxonomy" id="299642"/>
    <lineage>
        <taxon>Eukaryota</taxon>
        <taxon>Metazoa</taxon>
        <taxon>Ecdysozoa</taxon>
        <taxon>Arthropoda</taxon>
        <taxon>Chelicerata</taxon>
        <taxon>Arachnida</taxon>
        <taxon>Araneae</taxon>
        <taxon>Araneomorphae</taxon>
        <taxon>Entelegynae</taxon>
        <taxon>Araneoidea</taxon>
        <taxon>Nephilidae</taxon>
        <taxon>Nephila</taxon>
    </lineage>
</organism>
<reference evidence="1" key="1">
    <citation type="submission" date="2020-08" db="EMBL/GenBank/DDBJ databases">
        <title>Multicomponent nature underlies the extraordinary mechanical properties of spider dragline silk.</title>
        <authorList>
            <person name="Kono N."/>
            <person name="Nakamura H."/>
            <person name="Mori M."/>
            <person name="Yoshida Y."/>
            <person name="Ohtoshi R."/>
            <person name="Malay A.D."/>
            <person name="Moran D.A.P."/>
            <person name="Tomita M."/>
            <person name="Numata K."/>
            <person name="Arakawa K."/>
        </authorList>
    </citation>
    <scope>NUCLEOTIDE SEQUENCE</scope>
</reference>
<gene>
    <name evidence="1" type="ORF">NPIL_98821</name>
</gene>
<dbReference type="AlphaFoldDB" id="A0A8X6QP45"/>
<evidence type="ECO:0000313" key="2">
    <source>
        <dbReference type="Proteomes" id="UP000887013"/>
    </source>
</evidence>
<sequence length="117" mass="13435">MNVRLRILTTICARVVHSYTFLRRFHTVGSECPPAQWILHMKNESQCVIRTLREKRVRAPSLTVAKPKMRVRRQLAGAWTGRKKANLHSSVAKSLIAAFLASAALWEPYFKDIFVVM</sequence>
<comment type="caution">
    <text evidence="1">The sequence shown here is derived from an EMBL/GenBank/DDBJ whole genome shotgun (WGS) entry which is preliminary data.</text>
</comment>
<evidence type="ECO:0000313" key="1">
    <source>
        <dbReference type="EMBL" id="GFU29374.1"/>
    </source>
</evidence>
<protein>
    <submittedName>
        <fullName evidence="1">Uncharacterized protein</fullName>
    </submittedName>
</protein>
<dbReference type="EMBL" id="BMAW01033253">
    <property type="protein sequence ID" value="GFU29374.1"/>
    <property type="molecule type" value="Genomic_DNA"/>
</dbReference>